<evidence type="ECO:0000313" key="3">
    <source>
        <dbReference type="Proteomes" id="UP000597341"/>
    </source>
</evidence>
<dbReference type="EMBL" id="BNAD01000005">
    <property type="protein sequence ID" value="GHE17660.1"/>
    <property type="molecule type" value="Genomic_DNA"/>
</dbReference>
<evidence type="ECO:0000313" key="2">
    <source>
        <dbReference type="EMBL" id="GHE17660.1"/>
    </source>
</evidence>
<protein>
    <submittedName>
        <fullName evidence="2">Uncharacterized protein</fullName>
    </submittedName>
</protein>
<reference evidence="3" key="1">
    <citation type="journal article" date="2019" name="Int. J. Syst. Evol. Microbiol.">
        <title>The Global Catalogue of Microorganisms (GCM) 10K type strain sequencing project: providing services to taxonomists for standard genome sequencing and annotation.</title>
        <authorList>
            <consortium name="The Broad Institute Genomics Platform"/>
            <consortium name="The Broad Institute Genome Sequencing Center for Infectious Disease"/>
            <person name="Wu L."/>
            <person name="Ma J."/>
        </authorList>
    </citation>
    <scope>NUCLEOTIDE SEQUENCE [LARGE SCALE GENOMIC DNA]</scope>
    <source>
        <strain evidence="3">CGMCC 1.12791</strain>
    </source>
</reference>
<evidence type="ECO:0000256" key="1">
    <source>
        <dbReference type="SAM" id="MobiDB-lite"/>
    </source>
</evidence>
<accession>A0ABQ3HJ41</accession>
<name>A0ABQ3HJ41_9ACTN</name>
<sequence>MSHRSQGGRADDRGEAQSAAGTVCQTRGMTWRGVVEPDYFQFYARRGDAAMPDVSLETYERRLWTDGRFVVVSTFRKYGTTPVSVDVVAEEPPGPGEEWQHIAEVSLEGSEPLEVLSWEVDEGPRSLHEVPAGPLRLRVHWGGLVAGLPEGMTSQGRSEEHLALVVWPAPTAPFVALREWDGWPW</sequence>
<keyword evidence="3" id="KW-1185">Reference proteome</keyword>
<dbReference type="Proteomes" id="UP000597341">
    <property type="component" value="Unassembled WGS sequence"/>
</dbReference>
<comment type="caution">
    <text evidence="2">The sequence shown here is derived from an EMBL/GenBank/DDBJ whole genome shotgun (WGS) entry which is preliminary data.</text>
</comment>
<feature type="region of interest" description="Disordered" evidence="1">
    <location>
        <begin position="1"/>
        <end position="21"/>
    </location>
</feature>
<gene>
    <name evidence="2" type="ORF">GCM10011376_22700</name>
</gene>
<proteinExistence type="predicted"/>
<organism evidence="2 3">
    <name type="scientific">Nocardioides flavus</name>
    <name type="common">ex Wang et al. 2016</name>
    <dbReference type="NCBI Taxonomy" id="2058780"/>
    <lineage>
        <taxon>Bacteria</taxon>
        <taxon>Bacillati</taxon>
        <taxon>Actinomycetota</taxon>
        <taxon>Actinomycetes</taxon>
        <taxon>Propionibacteriales</taxon>
        <taxon>Nocardioidaceae</taxon>
        <taxon>Nocardioides</taxon>
    </lineage>
</organism>